<keyword evidence="2" id="KW-1185">Reference proteome</keyword>
<sequence length="137" mass="15894">MYICTACRGYPGPLCRLLAEKLAAIRRRKEKNVDENKKEHHLHIVLTTQQYQLLCCQAKECRLTKRAYLARLIEGRPVKARPTKEIKELRTEIHHIGNNINQIARSVNAGIAKPEDAKRGLYLLDQVYELMFRIANK</sequence>
<comment type="caution">
    <text evidence="1">The sequence shown here is derived from an EMBL/GenBank/DDBJ whole genome shotgun (WGS) entry which is preliminary data.</text>
</comment>
<dbReference type="EMBL" id="JAHLQN010000001">
    <property type="protein sequence ID" value="MBU5626709.1"/>
    <property type="molecule type" value="Genomic_DNA"/>
</dbReference>
<evidence type="ECO:0000313" key="1">
    <source>
        <dbReference type="EMBL" id="MBU5626709.1"/>
    </source>
</evidence>
<accession>A0ABS6FBK2</accession>
<dbReference type="Proteomes" id="UP000787672">
    <property type="component" value="Unassembled WGS sequence"/>
</dbReference>
<dbReference type="InterPro" id="IPR053842">
    <property type="entry name" value="NikA-like"/>
</dbReference>
<dbReference type="Pfam" id="PF21983">
    <property type="entry name" value="NikA-like"/>
    <property type="match status" value="1"/>
</dbReference>
<reference evidence="1 2" key="1">
    <citation type="submission" date="2021-06" db="EMBL/GenBank/DDBJ databases">
        <authorList>
            <person name="Sun Q."/>
            <person name="Li D."/>
        </authorList>
    </citation>
    <scope>NUCLEOTIDE SEQUENCE [LARGE SCALE GENOMIC DNA]</scope>
    <source>
        <strain evidence="1 2">MSJ-2</strain>
    </source>
</reference>
<evidence type="ECO:0000313" key="2">
    <source>
        <dbReference type="Proteomes" id="UP000787672"/>
    </source>
</evidence>
<proteinExistence type="predicted"/>
<gene>
    <name evidence="1" type="ORF">KQI82_07250</name>
</gene>
<organism evidence="1 2">
    <name type="scientific">Dysosmobacter acutus</name>
    <dbReference type="NCBI Taxonomy" id="2841504"/>
    <lineage>
        <taxon>Bacteria</taxon>
        <taxon>Bacillati</taxon>
        <taxon>Bacillota</taxon>
        <taxon>Clostridia</taxon>
        <taxon>Eubacteriales</taxon>
        <taxon>Oscillospiraceae</taxon>
        <taxon>Dysosmobacter</taxon>
    </lineage>
</organism>
<name>A0ABS6FBK2_9FIRM</name>
<protein>
    <submittedName>
        <fullName evidence="1">MobC family plasmid mobilization relaxosome protein</fullName>
    </submittedName>
</protein>